<comment type="caution">
    <text evidence="1">The sequence shown here is derived from an EMBL/GenBank/DDBJ whole genome shotgun (WGS) entry which is preliminary data.</text>
</comment>
<evidence type="ECO:0000313" key="2">
    <source>
        <dbReference type="Proteomes" id="UP001405405"/>
    </source>
</evidence>
<organism evidence="1 2">
    <name type="scientific">Chromobacterium indicum</name>
    <dbReference type="NCBI Taxonomy" id="3110228"/>
    <lineage>
        <taxon>Bacteria</taxon>
        <taxon>Pseudomonadati</taxon>
        <taxon>Pseudomonadota</taxon>
        <taxon>Betaproteobacteria</taxon>
        <taxon>Neisseriales</taxon>
        <taxon>Chromobacteriaceae</taxon>
        <taxon>Chromobacterium</taxon>
    </lineage>
</organism>
<keyword evidence="2" id="KW-1185">Reference proteome</keyword>
<name>A0ABV0CFW5_9NEIS</name>
<dbReference type="Proteomes" id="UP001405405">
    <property type="component" value="Unassembled WGS sequence"/>
</dbReference>
<dbReference type="EMBL" id="JAYFSJ010000002">
    <property type="protein sequence ID" value="MEN7429643.1"/>
    <property type="molecule type" value="Genomic_DNA"/>
</dbReference>
<sequence>MNASFTVYERETGRIVRDGNCPGAWVALQAGEGEGAVEGSYSADAHYIPAGVPTPRPAMPCIRDGAHFSGLPVPCAVDIDGKRYECADGVADLKFPLPGVYQVRISAWPYLDWVGEVESGN</sequence>
<accession>A0ABV0CFW5</accession>
<gene>
    <name evidence="1" type="ORF">VA599_02730</name>
</gene>
<evidence type="ECO:0000313" key="1">
    <source>
        <dbReference type="EMBL" id="MEN7429643.1"/>
    </source>
</evidence>
<reference evidence="1 2" key="1">
    <citation type="submission" date="2023-12" db="EMBL/GenBank/DDBJ databases">
        <title>Chromobacterium sp. strain TRC.1.1.SA producing antimicrobial pigment.</title>
        <authorList>
            <person name="Verma N."/>
            <person name="Choksket S."/>
            <person name="Pinnaka A.K."/>
            <person name="Korpole S."/>
        </authorList>
    </citation>
    <scope>NUCLEOTIDE SEQUENCE [LARGE SCALE GENOMIC DNA]</scope>
    <source>
        <strain evidence="1 2">TRC1.1.SA</strain>
    </source>
</reference>
<dbReference type="RefSeq" id="WP_346787595.1">
    <property type="nucleotide sequence ID" value="NZ_JAYFSJ010000002.1"/>
</dbReference>
<proteinExistence type="predicted"/>
<protein>
    <submittedName>
        <fullName evidence="1">Uncharacterized protein</fullName>
    </submittedName>
</protein>